<evidence type="ECO:0000259" key="5">
    <source>
        <dbReference type="Pfam" id="PF04542"/>
    </source>
</evidence>
<dbReference type="PANTHER" id="PTHR43133:SF46">
    <property type="entry name" value="RNA POLYMERASE SIGMA-70 FACTOR ECF SUBFAMILY"/>
    <property type="match status" value="1"/>
</dbReference>
<dbReference type="InterPro" id="IPR014327">
    <property type="entry name" value="RNA_pol_sigma70_bacteroid"/>
</dbReference>
<dbReference type="Gene3D" id="1.10.1740.10">
    <property type="match status" value="1"/>
</dbReference>
<dbReference type="InterPro" id="IPR007627">
    <property type="entry name" value="RNA_pol_sigma70_r2"/>
</dbReference>
<dbReference type="Pfam" id="PF08281">
    <property type="entry name" value="Sigma70_r4_2"/>
    <property type="match status" value="1"/>
</dbReference>
<comment type="caution">
    <text evidence="7">The sequence shown here is derived from an EMBL/GenBank/DDBJ whole genome shotgun (WGS) entry which is preliminary data.</text>
</comment>
<dbReference type="InterPro" id="IPR013325">
    <property type="entry name" value="RNA_pol_sigma_r2"/>
</dbReference>
<reference evidence="7 8" key="1">
    <citation type="submission" date="2019-07" db="EMBL/GenBank/DDBJ databases">
        <title>Whole genome shotgun sequence of Chitinophaga cymbidii NBRC 109752.</title>
        <authorList>
            <person name="Hosoyama A."/>
            <person name="Uohara A."/>
            <person name="Ohji S."/>
            <person name="Ichikawa N."/>
        </authorList>
    </citation>
    <scope>NUCLEOTIDE SEQUENCE [LARGE SCALE GENOMIC DNA]</scope>
    <source>
        <strain evidence="7 8">NBRC 109752</strain>
    </source>
</reference>
<dbReference type="AlphaFoldDB" id="A0A512RH56"/>
<feature type="domain" description="RNA polymerase sigma factor 70 region 4 type 2" evidence="6">
    <location>
        <begin position="127"/>
        <end position="177"/>
    </location>
</feature>
<dbReference type="NCBIfam" id="TIGR02985">
    <property type="entry name" value="Sig70_bacteroi1"/>
    <property type="match status" value="1"/>
</dbReference>
<dbReference type="Gene3D" id="1.10.10.10">
    <property type="entry name" value="Winged helix-like DNA-binding domain superfamily/Winged helix DNA-binding domain"/>
    <property type="match status" value="1"/>
</dbReference>
<proteinExistence type="inferred from homology"/>
<sequence length="189" mass="22231">MAEYSTYTDEVLVPLLQKGDKEAYAEIYNRYNGLLYIFAYNRLKDREEAKDIVHELFLRLWADHSRLAITGRLSVYLYTAVRNRIINLIAHQQVASRYIDSFLSYIGQADHQSADYLARYNDLQTFIQREISNLQPRTREIFELSRQSSLTRREIAEKLGISEETVKSHMHTALKLLKARLGNLFFMVF</sequence>
<protein>
    <submittedName>
        <fullName evidence="7">DNA-directed RNA polymerase sigma-70 factor</fullName>
    </submittedName>
</protein>
<dbReference type="InterPro" id="IPR039425">
    <property type="entry name" value="RNA_pol_sigma-70-like"/>
</dbReference>
<dbReference type="SUPFAM" id="SSF88946">
    <property type="entry name" value="Sigma2 domain of RNA polymerase sigma factors"/>
    <property type="match status" value="1"/>
</dbReference>
<keyword evidence="2" id="KW-0805">Transcription regulation</keyword>
<name>A0A512RH56_9BACT</name>
<comment type="similarity">
    <text evidence="1">Belongs to the sigma-70 factor family. ECF subfamily.</text>
</comment>
<evidence type="ECO:0000313" key="8">
    <source>
        <dbReference type="Proteomes" id="UP000321436"/>
    </source>
</evidence>
<evidence type="ECO:0000256" key="2">
    <source>
        <dbReference type="ARBA" id="ARBA00023015"/>
    </source>
</evidence>
<dbReference type="InterPro" id="IPR036388">
    <property type="entry name" value="WH-like_DNA-bd_sf"/>
</dbReference>
<dbReference type="OrthoDB" id="659569at2"/>
<dbReference type="SUPFAM" id="SSF88659">
    <property type="entry name" value="Sigma3 and sigma4 domains of RNA polymerase sigma factors"/>
    <property type="match status" value="1"/>
</dbReference>
<dbReference type="Pfam" id="PF04542">
    <property type="entry name" value="Sigma70_r2"/>
    <property type="match status" value="1"/>
</dbReference>
<dbReference type="PANTHER" id="PTHR43133">
    <property type="entry name" value="RNA POLYMERASE ECF-TYPE SIGMA FACTO"/>
    <property type="match status" value="1"/>
</dbReference>
<dbReference type="GO" id="GO:0000428">
    <property type="term" value="C:DNA-directed RNA polymerase complex"/>
    <property type="evidence" value="ECO:0007669"/>
    <property type="project" value="UniProtKB-KW"/>
</dbReference>
<keyword evidence="7" id="KW-0240">DNA-directed RNA polymerase</keyword>
<feature type="domain" description="RNA polymerase sigma-70 region 2" evidence="5">
    <location>
        <begin position="27"/>
        <end position="93"/>
    </location>
</feature>
<dbReference type="InterPro" id="IPR013249">
    <property type="entry name" value="RNA_pol_sigma70_r4_t2"/>
</dbReference>
<accession>A0A512RH56</accession>
<keyword evidence="3" id="KW-0731">Sigma factor</keyword>
<dbReference type="RefSeq" id="WP_146858941.1">
    <property type="nucleotide sequence ID" value="NZ_BKAU01000001.1"/>
</dbReference>
<dbReference type="GO" id="GO:0016987">
    <property type="term" value="F:sigma factor activity"/>
    <property type="evidence" value="ECO:0007669"/>
    <property type="project" value="UniProtKB-KW"/>
</dbReference>
<keyword evidence="4" id="KW-0804">Transcription</keyword>
<dbReference type="GO" id="GO:0006352">
    <property type="term" value="P:DNA-templated transcription initiation"/>
    <property type="evidence" value="ECO:0007669"/>
    <property type="project" value="InterPro"/>
</dbReference>
<evidence type="ECO:0000256" key="4">
    <source>
        <dbReference type="ARBA" id="ARBA00023163"/>
    </source>
</evidence>
<dbReference type="NCBIfam" id="TIGR02937">
    <property type="entry name" value="sigma70-ECF"/>
    <property type="match status" value="1"/>
</dbReference>
<dbReference type="InterPro" id="IPR013324">
    <property type="entry name" value="RNA_pol_sigma_r3/r4-like"/>
</dbReference>
<evidence type="ECO:0000313" key="7">
    <source>
        <dbReference type="EMBL" id="GEP95028.1"/>
    </source>
</evidence>
<evidence type="ECO:0000259" key="6">
    <source>
        <dbReference type="Pfam" id="PF08281"/>
    </source>
</evidence>
<dbReference type="EMBL" id="BKAU01000001">
    <property type="protein sequence ID" value="GEP95028.1"/>
    <property type="molecule type" value="Genomic_DNA"/>
</dbReference>
<evidence type="ECO:0000256" key="3">
    <source>
        <dbReference type="ARBA" id="ARBA00023082"/>
    </source>
</evidence>
<gene>
    <name evidence="7" type="ORF">CCY01nite_12880</name>
</gene>
<dbReference type="InterPro" id="IPR014284">
    <property type="entry name" value="RNA_pol_sigma-70_dom"/>
</dbReference>
<evidence type="ECO:0000256" key="1">
    <source>
        <dbReference type="ARBA" id="ARBA00010641"/>
    </source>
</evidence>
<dbReference type="CDD" id="cd06171">
    <property type="entry name" value="Sigma70_r4"/>
    <property type="match status" value="1"/>
</dbReference>
<keyword evidence="8" id="KW-1185">Reference proteome</keyword>
<dbReference type="GO" id="GO:0003677">
    <property type="term" value="F:DNA binding"/>
    <property type="evidence" value="ECO:0007669"/>
    <property type="project" value="InterPro"/>
</dbReference>
<organism evidence="7 8">
    <name type="scientific">Chitinophaga cymbidii</name>
    <dbReference type="NCBI Taxonomy" id="1096750"/>
    <lineage>
        <taxon>Bacteria</taxon>
        <taxon>Pseudomonadati</taxon>
        <taxon>Bacteroidota</taxon>
        <taxon>Chitinophagia</taxon>
        <taxon>Chitinophagales</taxon>
        <taxon>Chitinophagaceae</taxon>
        <taxon>Chitinophaga</taxon>
    </lineage>
</organism>
<dbReference type="Proteomes" id="UP000321436">
    <property type="component" value="Unassembled WGS sequence"/>
</dbReference>